<keyword evidence="3" id="KW-1003">Cell membrane</keyword>
<evidence type="ECO:0000313" key="9">
    <source>
        <dbReference type="Proteomes" id="UP000198614"/>
    </source>
</evidence>
<keyword evidence="4 8" id="KW-0808">Transferase</keyword>
<dbReference type="EMBL" id="FNAX01000013">
    <property type="protein sequence ID" value="SDG03181.1"/>
    <property type="molecule type" value="Genomic_DNA"/>
</dbReference>
<name>A0A1G7QXC5_9ACTN</name>
<dbReference type="InterPro" id="IPR051612">
    <property type="entry name" value="Teichoic_Acid_Biosynth"/>
</dbReference>
<dbReference type="InterPro" id="IPR001173">
    <property type="entry name" value="Glyco_trans_2-like"/>
</dbReference>
<dbReference type="SUPFAM" id="SSF53756">
    <property type="entry name" value="UDP-Glycosyltransferase/glycogen phosphorylase"/>
    <property type="match status" value="1"/>
</dbReference>
<evidence type="ECO:0000259" key="7">
    <source>
        <dbReference type="Pfam" id="PF00535"/>
    </source>
</evidence>
<gene>
    <name evidence="8" type="ORF">SAMN05216260_113165</name>
</gene>
<sequence>MRSGHVQPGLSVVVYGPEARGHLAELLDSLAAQPFTGVEIVLAAVGERARREAERAAQRDGRVRALPLPADTDEAAARTAGAEHATGAWLHFVRAEDALPPGTPRVLAERTAELPPEVQVLAVDHVRSTWDAPGARSGDGWIFARTGRRTPALADFPNMLRLTPLLGARVVRAEFWRAHEALPATREAAGEEAYLAYSSLLHADRIAFLHQPAYERRVPRPESLPPPAPEDRYALIERYERLHRLMAEREVPGRPRAVLYDVMVRDCLRTFARSGMPEPVAREFFARASRAAVTLRPEGHRRPGGFEGIRRSLLEENAYTRYRALQAANQRRRTVRKAVLGGRRVAAALLHEQRYRRALSGPVDPRLAVFSAYWDRGVACNPAAIARRLAALAPDIHQVWVVSRDRAALLPPGTDHVVPGTRRYWEVMARAKYLVNNVNFPDAVVKRPGAVHLQTHHGTPLKRMGLDQLDFPAAAKGLDFEALLARVDKWDYSVSANSHSTRMWERAYPSRYTPLDHGYPRNDVYYRATAADIRAIRERLGIAPGRRAILYAPTHRDYEAGWNPRLDLALLADRLGEDTVLLVRGHYFYGNAASPLAGLRRTGRVIDVSSYDPVEELALAADALVTDYSSIMFDYANLDRPIVIHADDWETYASTRGVYFDLTAEAPGPVARGQEELTEILAGDAWRDAGARKARSAFRRRFCEYDDGQAAERVVRRVFLGAAEDTLPPVVPVEERIPAPTPEEATAL</sequence>
<evidence type="ECO:0000256" key="3">
    <source>
        <dbReference type="ARBA" id="ARBA00022475"/>
    </source>
</evidence>
<keyword evidence="6" id="KW-0472">Membrane</keyword>
<dbReference type="GO" id="GO:0019350">
    <property type="term" value="P:teichoic acid biosynthetic process"/>
    <property type="evidence" value="ECO:0007669"/>
    <property type="project" value="UniProtKB-KW"/>
</dbReference>
<reference evidence="8 9" key="1">
    <citation type="submission" date="2016-10" db="EMBL/GenBank/DDBJ databases">
        <authorList>
            <person name="de Groot N.N."/>
        </authorList>
    </citation>
    <scope>NUCLEOTIDE SEQUENCE [LARGE SCALE GENOMIC DNA]</scope>
    <source>
        <strain evidence="8 9">CGMCC 4.1859</strain>
    </source>
</reference>
<dbReference type="PANTHER" id="PTHR37316">
    <property type="entry name" value="TEICHOIC ACID GLYCEROL-PHOSPHATE PRIMASE"/>
    <property type="match status" value="1"/>
</dbReference>
<proteinExistence type="inferred from homology"/>
<dbReference type="InterPro" id="IPR043148">
    <property type="entry name" value="TagF_C"/>
</dbReference>
<evidence type="ECO:0000313" key="8">
    <source>
        <dbReference type="EMBL" id="SDG03181.1"/>
    </source>
</evidence>
<comment type="similarity">
    <text evidence="2">Belongs to the CDP-glycerol glycerophosphotransferase family.</text>
</comment>
<dbReference type="FunFam" id="3.40.50.11820:FF:000001">
    <property type="entry name" value="Glycosyl transferase"/>
    <property type="match status" value="1"/>
</dbReference>
<dbReference type="Pfam" id="PF04464">
    <property type="entry name" value="Glyphos_transf"/>
    <property type="match status" value="1"/>
</dbReference>
<protein>
    <submittedName>
        <fullName evidence="8">CDP-glycerol:poly(Glycerophosphate) glycerophosphotransferase</fullName>
    </submittedName>
</protein>
<dbReference type="Proteomes" id="UP000198614">
    <property type="component" value="Unassembled WGS sequence"/>
</dbReference>
<dbReference type="InterPro" id="IPR007554">
    <property type="entry name" value="Glycerophosphate_synth"/>
</dbReference>
<evidence type="ECO:0000256" key="1">
    <source>
        <dbReference type="ARBA" id="ARBA00004202"/>
    </source>
</evidence>
<dbReference type="SUPFAM" id="SSF53448">
    <property type="entry name" value="Nucleotide-diphospho-sugar transferases"/>
    <property type="match status" value="1"/>
</dbReference>
<evidence type="ECO:0000256" key="2">
    <source>
        <dbReference type="ARBA" id="ARBA00010488"/>
    </source>
</evidence>
<evidence type="ECO:0000256" key="4">
    <source>
        <dbReference type="ARBA" id="ARBA00022679"/>
    </source>
</evidence>
<dbReference type="OrthoDB" id="3183633at2"/>
<dbReference type="AlphaFoldDB" id="A0A1G7QXC5"/>
<dbReference type="InterPro" id="IPR043149">
    <property type="entry name" value="TagF_N"/>
</dbReference>
<evidence type="ECO:0000256" key="6">
    <source>
        <dbReference type="ARBA" id="ARBA00023136"/>
    </source>
</evidence>
<dbReference type="GO" id="GO:0005886">
    <property type="term" value="C:plasma membrane"/>
    <property type="evidence" value="ECO:0007669"/>
    <property type="project" value="UniProtKB-SubCell"/>
</dbReference>
<feature type="domain" description="Glycosyltransferase 2-like" evidence="7">
    <location>
        <begin position="23"/>
        <end position="134"/>
    </location>
</feature>
<dbReference type="GO" id="GO:0047355">
    <property type="term" value="F:CDP-glycerol glycerophosphotransferase activity"/>
    <property type="evidence" value="ECO:0007669"/>
    <property type="project" value="InterPro"/>
</dbReference>
<dbReference type="InterPro" id="IPR029044">
    <property type="entry name" value="Nucleotide-diphossugar_trans"/>
</dbReference>
<organism evidence="8 9">
    <name type="scientific">Streptomyces griseoaurantiacus</name>
    <dbReference type="NCBI Taxonomy" id="68213"/>
    <lineage>
        <taxon>Bacteria</taxon>
        <taxon>Bacillati</taxon>
        <taxon>Actinomycetota</taxon>
        <taxon>Actinomycetes</taxon>
        <taxon>Kitasatosporales</taxon>
        <taxon>Streptomycetaceae</taxon>
        <taxon>Streptomyces</taxon>
        <taxon>Streptomyces aurantiacus group</taxon>
    </lineage>
</organism>
<dbReference type="Gene3D" id="3.40.50.12580">
    <property type="match status" value="1"/>
</dbReference>
<dbReference type="FunFam" id="3.40.50.12580:FF:000001">
    <property type="entry name" value="Glycosyl transferase"/>
    <property type="match status" value="1"/>
</dbReference>
<dbReference type="Pfam" id="PF00535">
    <property type="entry name" value="Glycos_transf_2"/>
    <property type="match status" value="1"/>
</dbReference>
<evidence type="ECO:0000256" key="5">
    <source>
        <dbReference type="ARBA" id="ARBA00022944"/>
    </source>
</evidence>
<keyword evidence="5" id="KW-0777">Teichoic acid biosynthesis</keyword>
<dbReference type="Gene3D" id="3.40.50.11820">
    <property type="match status" value="1"/>
</dbReference>
<comment type="subcellular location">
    <subcellularLocation>
        <location evidence="1">Cell membrane</location>
        <topology evidence="1">Peripheral membrane protein</topology>
    </subcellularLocation>
</comment>
<dbReference type="PANTHER" id="PTHR37316:SF3">
    <property type="entry name" value="TEICHOIC ACID GLYCEROL-PHOSPHATE TRANSFERASE"/>
    <property type="match status" value="1"/>
</dbReference>
<accession>A0A1G7QXC5</accession>